<protein>
    <submittedName>
        <fullName evidence="2">Polyketide cyclase</fullName>
    </submittedName>
</protein>
<dbReference type="InterPro" id="IPR023393">
    <property type="entry name" value="START-like_dom_sf"/>
</dbReference>
<name>A0ABQ1HIV2_9GAMM</name>
<dbReference type="Gene3D" id="3.20.80.10">
    <property type="entry name" value="Regulatory factor, effector binding domain"/>
    <property type="match status" value="1"/>
</dbReference>
<gene>
    <name evidence="2" type="ORF">GCM10011521_14650</name>
</gene>
<proteinExistence type="predicted"/>
<feature type="compositionally biased region" description="Acidic residues" evidence="1">
    <location>
        <begin position="275"/>
        <end position="292"/>
    </location>
</feature>
<evidence type="ECO:0000256" key="1">
    <source>
        <dbReference type="SAM" id="MobiDB-lite"/>
    </source>
</evidence>
<dbReference type="Proteomes" id="UP000623419">
    <property type="component" value="Unassembled WGS sequence"/>
</dbReference>
<dbReference type="InterPro" id="IPR011256">
    <property type="entry name" value="Reg_factor_effector_dom_sf"/>
</dbReference>
<reference evidence="3" key="1">
    <citation type="journal article" date="2019" name="Int. J. Syst. Evol. Microbiol.">
        <title>The Global Catalogue of Microorganisms (GCM) 10K type strain sequencing project: providing services to taxonomists for standard genome sequencing and annotation.</title>
        <authorList>
            <consortium name="The Broad Institute Genomics Platform"/>
            <consortium name="The Broad Institute Genome Sequencing Center for Infectious Disease"/>
            <person name="Wu L."/>
            <person name="Ma J."/>
        </authorList>
    </citation>
    <scope>NUCLEOTIDE SEQUENCE [LARGE SCALE GENOMIC DNA]</scope>
    <source>
        <strain evidence="3">CGMCC 1.15905</strain>
    </source>
</reference>
<feature type="region of interest" description="Disordered" evidence="1">
    <location>
        <begin position="262"/>
        <end position="303"/>
    </location>
</feature>
<keyword evidence="3" id="KW-1185">Reference proteome</keyword>
<sequence>MTRVIEWLISLLIVAALFVVIALFLPATRTVSHSVETNRPMSTVNDILSSYTRFADWNALVNHDPRMKLDITGPESGVGAKLSFHSNDATVGEGSWELVEFEPGRKIVYALDTPGRGSNKTMTFDFERTGQRKQNVKITQTFDVDYGYDLIGRYAGLYVTDNVGEDMKLGLGKFSNLIATIPRFDYSQHDAEFAFVDLPAQNVLSATATAKRANDDIAVAMTNQLKWIEQVMEENELESAGPLRIVTNEFGSDAYGFDVVMPVRPEGSGPAGEQDASEEGDDVAAADGEEAAEGNGAAAEGADAEERIAKISQERVQLDDPFDAGAMPEVLDIEIKPGRNNTANPVVYLQVPAHRAVTTTYVGPAPALPRVRDLIRAWAMVRGAETADRPYEDYRIKIEDMLSDTAEFQAYWPVKVGNEMPGAAVQLVPEPVAEGKGSPPPGEEGDAGEEDAPADAEETESAE</sequence>
<dbReference type="SUPFAM" id="SSF55961">
    <property type="entry name" value="Bet v1-like"/>
    <property type="match status" value="1"/>
</dbReference>
<dbReference type="InterPro" id="IPR019587">
    <property type="entry name" value="Polyketide_cyclase/dehydratase"/>
</dbReference>
<comment type="caution">
    <text evidence="2">The sequence shown here is derived from an EMBL/GenBank/DDBJ whole genome shotgun (WGS) entry which is preliminary data.</text>
</comment>
<dbReference type="Pfam" id="PF10604">
    <property type="entry name" value="Polyketide_cyc2"/>
    <property type="match status" value="1"/>
</dbReference>
<evidence type="ECO:0000313" key="2">
    <source>
        <dbReference type="EMBL" id="GGA77431.1"/>
    </source>
</evidence>
<accession>A0ABQ1HIV2</accession>
<dbReference type="EMBL" id="BMKC01000001">
    <property type="protein sequence ID" value="GGA77431.1"/>
    <property type="molecule type" value="Genomic_DNA"/>
</dbReference>
<dbReference type="RefSeq" id="WP_188662646.1">
    <property type="nucleotide sequence ID" value="NZ_BMKC01000001.1"/>
</dbReference>
<feature type="region of interest" description="Disordered" evidence="1">
    <location>
        <begin position="428"/>
        <end position="463"/>
    </location>
</feature>
<organism evidence="2 3">
    <name type="scientific">Arenimonas soli</name>
    <dbReference type="NCBI Taxonomy" id="2269504"/>
    <lineage>
        <taxon>Bacteria</taxon>
        <taxon>Pseudomonadati</taxon>
        <taxon>Pseudomonadota</taxon>
        <taxon>Gammaproteobacteria</taxon>
        <taxon>Lysobacterales</taxon>
        <taxon>Lysobacteraceae</taxon>
        <taxon>Arenimonas</taxon>
    </lineage>
</organism>
<feature type="compositionally biased region" description="Acidic residues" evidence="1">
    <location>
        <begin position="443"/>
        <end position="463"/>
    </location>
</feature>
<dbReference type="Gene3D" id="3.30.530.20">
    <property type="match status" value="1"/>
</dbReference>
<evidence type="ECO:0000313" key="3">
    <source>
        <dbReference type="Proteomes" id="UP000623419"/>
    </source>
</evidence>